<gene>
    <name evidence="1" type="ORF">BDM02DRAFT_3115208</name>
</gene>
<comment type="caution">
    <text evidence="1">The sequence shown here is derived from an EMBL/GenBank/DDBJ whole genome shotgun (WGS) entry which is preliminary data.</text>
</comment>
<evidence type="ECO:0000313" key="2">
    <source>
        <dbReference type="Proteomes" id="UP000886501"/>
    </source>
</evidence>
<accession>A0ACB6ZG64</accession>
<dbReference type="EMBL" id="MU118011">
    <property type="protein sequence ID" value="KAF9648587.1"/>
    <property type="molecule type" value="Genomic_DNA"/>
</dbReference>
<reference evidence="1" key="1">
    <citation type="submission" date="2019-10" db="EMBL/GenBank/DDBJ databases">
        <authorList>
            <consortium name="DOE Joint Genome Institute"/>
            <person name="Kuo A."/>
            <person name="Miyauchi S."/>
            <person name="Kiss E."/>
            <person name="Drula E."/>
            <person name="Kohler A."/>
            <person name="Sanchez-Garcia M."/>
            <person name="Andreopoulos B."/>
            <person name="Barry K.W."/>
            <person name="Bonito G."/>
            <person name="Buee M."/>
            <person name="Carver A."/>
            <person name="Chen C."/>
            <person name="Cichocki N."/>
            <person name="Clum A."/>
            <person name="Culley D."/>
            <person name="Crous P.W."/>
            <person name="Fauchery L."/>
            <person name="Girlanda M."/>
            <person name="Hayes R."/>
            <person name="Keri Z."/>
            <person name="Labutti K."/>
            <person name="Lipzen A."/>
            <person name="Lombard V."/>
            <person name="Magnuson J."/>
            <person name="Maillard F."/>
            <person name="Morin E."/>
            <person name="Murat C."/>
            <person name="Nolan M."/>
            <person name="Ohm R."/>
            <person name="Pangilinan J."/>
            <person name="Pereira M."/>
            <person name="Perotto S."/>
            <person name="Peter M."/>
            <person name="Riley R."/>
            <person name="Sitrit Y."/>
            <person name="Stielow B."/>
            <person name="Szollosi G."/>
            <person name="Zifcakova L."/>
            <person name="Stursova M."/>
            <person name="Spatafora J.W."/>
            <person name="Tedersoo L."/>
            <person name="Vaario L.-M."/>
            <person name="Yamada A."/>
            <person name="Yan M."/>
            <person name="Wang P."/>
            <person name="Xu J."/>
            <person name="Bruns T."/>
            <person name="Baldrian P."/>
            <person name="Vilgalys R."/>
            <person name="Henrissat B."/>
            <person name="Grigoriev I.V."/>
            <person name="Hibbett D."/>
            <person name="Nagy L.G."/>
            <person name="Martin F.M."/>
        </authorList>
    </citation>
    <scope>NUCLEOTIDE SEQUENCE</scope>
    <source>
        <strain evidence="1">P2</strain>
    </source>
</reference>
<sequence>MIGQNWAWDHTRPRPSLQLSMESLAQELLEAIIDHVPPHHVRPCSLVARRWRKRSQQRYFGSVILSREHEAIRWYTNIPQDPDGIPSYARDVEIQSIRCWRDPTVLGRVLKCFSRVKTLVICETHLPSSEVQKIVASSEFGREVTSLIFISPRSTMPELMQLILSFPNLRELMINSISQTEPPASIPPDKTWQKEPLQSLELSSLHSKEMEFIALCGITSRRIDLSLGDAMIEKIIACSSETVSELLLQDGYPPIAPMTTLPPIVQLPPLSALTTMEVTIYPGFLSARLADFLPCIHSAPVLSSITFKYLKLTPPEDIPTSHLWNNVDKWLARLATHAKVKGGLTVVLALWPERNLKWEECLLEFRKAGGELKIETGTHS</sequence>
<keyword evidence="2" id="KW-1185">Reference proteome</keyword>
<name>A0ACB6ZG64_THEGA</name>
<evidence type="ECO:0000313" key="1">
    <source>
        <dbReference type="EMBL" id="KAF9648587.1"/>
    </source>
</evidence>
<reference evidence="1" key="2">
    <citation type="journal article" date="2020" name="Nat. Commun.">
        <title>Large-scale genome sequencing of mycorrhizal fungi provides insights into the early evolution of symbiotic traits.</title>
        <authorList>
            <person name="Miyauchi S."/>
            <person name="Kiss E."/>
            <person name="Kuo A."/>
            <person name="Drula E."/>
            <person name="Kohler A."/>
            <person name="Sanchez-Garcia M."/>
            <person name="Morin E."/>
            <person name="Andreopoulos B."/>
            <person name="Barry K.W."/>
            <person name="Bonito G."/>
            <person name="Buee M."/>
            <person name="Carver A."/>
            <person name="Chen C."/>
            <person name="Cichocki N."/>
            <person name="Clum A."/>
            <person name="Culley D."/>
            <person name="Crous P.W."/>
            <person name="Fauchery L."/>
            <person name="Girlanda M."/>
            <person name="Hayes R.D."/>
            <person name="Keri Z."/>
            <person name="LaButti K."/>
            <person name="Lipzen A."/>
            <person name="Lombard V."/>
            <person name="Magnuson J."/>
            <person name="Maillard F."/>
            <person name="Murat C."/>
            <person name="Nolan M."/>
            <person name="Ohm R.A."/>
            <person name="Pangilinan J."/>
            <person name="Pereira M.F."/>
            <person name="Perotto S."/>
            <person name="Peter M."/>
            <person name="Pfister S."/>
            <person name="Riley R."/>
            <person name="Sitrit Y."/>
            <person name="Stielow J.B."/>
            <person name="Szollosi G."/>
            <person name="Zifcakova L."/>
            <person name="Stursova M."/>
            <person name="Spatafora J.W."/>
            <person name="Tedersoo L."/>
            <person name="Vaario L.M."/>
            <person name="Yamada A."/>
            <person name="Yan M."/>
            <person name="Wang P."/>
            <person name="Xu J."/>
            <person name="Bruns T."/>
            <person name="Baldrian P."/>
            <person name="Vilgalys R."/>
            <person name="Dunand C."/>
            <person name="Henrissat B."/>
            <person name="Grigoriev I.V."/>
            <person name="Hibbett D."/>
            <person name="Nagy L.G."/>
            <person name="Martin F.M."/>
        </authorList>
    </citation>
    <scope>NUCLEOTIDE SEQUENCE</scope>
    <source>
        <strain evidence="1">P2</strain>
    </source>
</reference>
<protein>
    <submittedName>
        <fullName evidence="1">Uncharacterized protein</fullName>
    </submittedName>
</protein>
<proteinExistence type="predicted"/>
<organism evidence="1 2">
    <name type="scientific">Thelephora ganbajun</name>
    <name type="common">Ganba fungus</name>
    <dbReference type="NCBI Taxonomy" id="370292"/>
    <lineage>
        <taxon>Eukaryota</taxon>
        <taxon>Fungi</taxon>
        <taxon>Dikarya</taxon>
        <taxon>Basidiomycota</taxon>
        <taxon>Agaricomycotina</taxon>
        <taxon>Agaricomycetes</taxon>
        <taxon>Thelephorales</taxon>
        <taxon>Thelephoraceae</taxon>
        <taxon>Thelephora</taxon>
    </lineage>
</organism>
<dbReference type="Proteomes" id="UP000886501">
    <property type="component" value="Unassembled WGS sequence"/>
</dbReference>